<proteinExistence type="predicted"/>
<reference evidence="1 2" key="1">
    <citation type="submission" date="2023-11" db="EMBL/GenBank/DDBJ databases">
        <authorList>
            <person name="Okamura Y."/>
        </authorList>
    </citation>
    <scope>NUCLEOTIDE SEQUENCE [LARGE SCALE GENOMIC DNA]</scope>
</reference>
<name>A0AAV1JSF6_9NEOP</name>
<gene>
    <name evidence="1" type="ORF">LNINA_LOCUS10917</name>
</gene>
<evidence type="ECO:0000313" key="1">
    <source>
        <dbReference type="EMBL" id="CAK1551811.1"/>
    </source>
</evidence>
<sequence>MRLSNRRQGEVMFNKYSIENKLTKKVLGGGMAKLGSGDVPLNTLAAVYSSPSARTWRCETVFILILNHCSPGAVVCTNYPRGLCEVSTDELSTRPLLGLLKIHITSSFL</sequence>
<dbReference type="AlphaFoldDB" id="A0AAV1JSF6"/>
<evidence type="ECO:0000313" key="2">
    <source>
        <dbReference type="Proteomes" id="UP001497472"/>
    </source>
</evidence>
<organism evidence="1 2">
    <name type="scientific">Leptosia nina</name>
    <dbReference type="NCBI Taxonomy" id="320188"/>
    <lineage>
        <taxon>Eukaryota</taxon>
        <taxon>Metazoa</taxon>
        <taxon>Ecdysozoa</taxon>
        <taxon>Arthropoda</taxon>
        <taxon>Hexapoda</taxon>
        <taxon>Insecta</taxon>
        <taxon>Pterygota</taxon>
        <taxon>Neoptera</taxon>
        <taxon>Endopterygota</taxon>
        <taxon>Lepidoptera</taxon>
        <taxon>Glossata</taxon>
        <taxon>Ditrysia</taxon>
        <taxon>Papilionoidea</taxon>
        <taxon>Pieridae</taxon>
        <taxon>Pierinae</taxon>
        <taxon>Leptosia</taxon>
    </lineage>
</organism>
<comment type="caution">
    <text evidence="1">The sequence shown here is derived from an EMBL/GenBank/DDBJ whole genome shotgun (WGS) entry which is preliminary data.</text>
</comment>
<dbReference type="EMBL" id="CAVLEF010000132">
    <property type="protein sequence ID" value="CAK1551811.1"/>
    <property type="molecule type" value="Genomic_DNA"/>
</dbReference>
<protein>
    <submittedName>
        <fullName evidence="1">Uncharacterized protein</fullName>
    </submittedName>
</protein>
<dbReference type="Proteomes" id="UP001497472">
    <property type="component" value="Unassembled WGS sequence"/>
</dbReference>
<keyword evidence="2" id="KW-1185">Reference proteome</keyword>
<accession>A0AAV1JSF6</accession>